<dbReference type="GO" id="GO:0015031">
    <property type="term" value="P:protein transport"/>
    <property type="evidence" value="ECO:0007669"/>
    <property type="project" value="UniProtKB-KW"/>
</dbReference>
<dbReference type="PANTHER" id="PTHR11124">
    <property type="entry name" value="VACUOLAR SORTING PROTEIN VPS29"/>
    <property type="match status" value="1"/>
</dbReference>
<dbReference type="InterPro" id="IPR024654">
    <property type="entry name" value="Calcineurin-like_PHP_lpxH"/>
</dbReference>
<reference evidence="8" key="3">
    <citation type="submission" date="2021-06" db="EMBL/GenBank/DDBJ databases">
        <title>Chromosome-level genome assembly for S. haematobium.</title>
        <authorList>
            <person name="Stroehlein A.J."/>
        </authorList>
    </citation>
    <scope>NUCLEOTIDE SEQUENCE</scope>
</reference>
<dbReference type="GeneID" id="24596929"/>
<dbReference type="InterPro" id="IPR028661">
    <property type="entry name" value="Vps29"/>
</dbReference>
<dbReference type="RefSeq" id="XP_012801025.3">
    <property type="nucleotide sequence ID" value="XM_012945571.3"/>
</dbReference>
<sequence length="234" mass="26487">LDVLIVVKFKPEGSLRLHKFVGKVCILQWCLIRNLWVSHGKNFVAGLSIQLVLVIGDFHIPDRKRSLHPAFKTLLAPGKIQHILCTGNLTSKHMYDYLKLICGDVHVVKGDFDEALDFPLTKVLSVGNFKIGLIHGHQIVPWGDQKSLATLQRELDVDILISGHTHKFEAYEYAGHFYINPGSATGAYSPFEKNPQPSFVLLDIQETAIQLYVYTLVNDEHKVSRIEYQKNKCL</sequence>
<organism evidence="8 9">
    <name type="scientific">Schistosoma haematobium</name>
    <name type="common">Blood fluke</name>
    <dbReference type="NCBI Taxonomy" id="6185"/>
    <lineage>
        <taxon>Eukaryota</taxon>
        <taxon>Metazoa</taxon>
        <taxon>Spiralia</taxon>
        <taxon>Lophotrochozoa</taxon>
        <taxon>Platyhelminthes</taxon>
        <taxon>Trematoda</taxon>
        <taxon>Digenea</taxon>
        <taxon>Strigeidida</taxon>
        <taxon>Schistosomatoidea</taxon>
        <taxon>Schistosomatidae</taxon>
        <taxon>Schistosoma</taxon>
    </lineage>
</organism>
<dbReference type="Proteomes" id="UP000471633">
    <property type="component" value="Unassembled WGS sequence"/>
</dbReference>
<dbReference type="CTD" id="51699"/>
<reference evidence="8" key="4">
    <citation type="journal article" date="2022" name="PLoS Pathog.">
        <title>Chromosome-level genome of Schistosoma haematobium underpins genome-wide explorations of molecular variation.</title>
        <authorList>
            <person name="Stroehlein A.J."/>
            <person name="Korhonen P.K."/>
            <person name="Lee V.V."/>
            <person name="Ralph S.A."/>
            <person name="Mentink-Kane M."/>
            <person name="You H."/>
            <person name="McManus D.P."/>
            <person name="Tchuente L.T."/>
            <person name="Stothard J.R."/>
            <person name="Kaur P."/>
            <person name="Dudchenko O."/>
            <person name="Aiden E.L."/>
            <person name="Yang B."/>
            <person name="Yang H."/>
            <person name="Emery A.M."/>
            <person name="Webster B.L."/>
            <person name="Brindley P.J."/>
            <person name="Rollinson D."/>
            <person name="Chang B.C.H."/>
            <person name="Gasser R.B."/>
            <person name="Young N.D."/>
        </authorList>
    </citation>
    <scope>NUCLEOTIDE SEQUENCE</scope>
</reference>
<evidence type="ECO:0000259" key="7">
    <source>
        <dbReference type="Pfam" id="PF12850"/>
    </source>
</evidence>
<dbReference type="Pfam" id="PF12850">
    <property type="entry name" value="Metallophos_2"/>
    <property type="match status" value="1"/>
</dbReference>
<reference evidence="8" key="2">
    <citation type="journal article" date="2019" name="Gigascience">
        <title>High-quality Schistosoma haematobium genome achieved by single-molecule and long-range sequencing.</title>
        <authorList>
            <person name="Stroehlein A.J."/>
            <person name="Korhonen P.K."/>
            <person name="Chong T.M."/>
            <person name="Lim Y.L."/>
            <person name="Chan K.G."/>
            <person name="Webster B."/>
            <person name="Rollinson D."/>
            <person name="Brindley P.J."/>
            <person name="Gasser R.B."/>
            <person name="Young N.D."/>
        </authorList>
    </citation>
    <scope>NUCLEOTIDE SEQUENCE</scope>
</reference>
<comment type="function">
    <text evidence="6">Component of the commander complex that is essential for endosomal recycling of transmembrane cargos; the commander complex is composed of the Csubcomplex and the retriever subcomplex. Component of the retriever complex, which is a heterotrimeric complex related to retromer cargo-selective complex (CSC) and essential for retromer-independent retrieval and recycling of numerous cargos. Component of the retromer cargo-selective complex (CSC). The CSC is believed to be the core functional component of retromer or respective retromer complex variants acting to prevent missorting of selected transmembrane cargo proteins into the lysosomal degradation pathway. In the endosomes, retriever complex drives the retrieval and recycling of NxxY-motif-containing cargo proteins by coupling to snx17, a cargo essential for the homeostatic maintenance of numerous cell surface proteins associated with processes that include cell migration, cell adhesion, nutrient supply and cell signaling. The recruitment of the retriever complex to the endosomal membrane involves Cand WASH complexes.</text>
</comment>
<name>A0A922LGS8_SCHHA</name>
<dbReference type="InterPro" id="IPR029052">
    <property type="entry name" value="Metallo-depent_PP-like"/>
</dbReference>
<comment type="similarity">
    <text evidence="1 6">Belongs to the VPS29 family.</text>
</comment>
<dbReference type="SUPFAM" id="SSF56300">
    <property type="entry name" value="Metallo-dependent phosphatases"/>
    <property type="match status" value="1"/>
</dbReference>
<evidence type="ECO:0000256" key="1">
    <source>
        <dbReference type="ARBA" id="ARBA00005945"/>
    </source>
</evidence>
<keyword evidence="3 6" id="KW-0813">Transport</keyword>
<protein>
    <recommendedName>
        <fullName evidence="2 6">Vacuolar protein sorting-associated protein 29</fullName>
    </recommendedName>
    <alternativeName>
        <fullName evidence="5 6">Vesicle protein sorting 29</fullName>
    </alternativeName>
</protein>
<evidence type="ECO:0000256" key="4">
    <source>
        <dbReference type="ARBA" id="ARBA00022927"/>
    </source>
</evidence>
<dbReference type="FunFam" id="3.60.21.10:FF:000015">
    <property type="entry name" value="Vacuolar protein sorting-associated protein 29"/>
    <property type="match status" value="1"/>
</dbReference>
<dbReference type="Gene3D" id="3.60.21.10">
    <property type="match status" value="1"/>
</dbReference>
<feature type="domain" description="Calcineurin-like phosphoesterase" evidence="7">
    <location>
        <begin position="52"/>
        <end position="206"/>
    </location>
</feature>
<keyword evidence="9" id="KW-1185">Reference proteome</keyword>
<evidence type="ECO:0000313" key="8">
    <source>
        <dbReference type="EMBL" id="KAH9583771.1"/>
    </source>
</evidence>
<dbReference type="EMBL" id="AMPZ03000005">
    <property type="protein sequence ID" value="KAH9583771.1"/>
    <property type="molecule type" value="Genomic_DNA"/>
</dbReference>
<evidence type="ECO:0000256" key="3">
    <source>
        <dbReference type="ARBA" id="ARBA00022448"/>
    </source>
</evidence>
<dbReference type="InterPro" id="IPR000979">
    <property type="entry name" value="Phosphodiesterase_MJ0936/Vps29"/>
</dbReference>
<dbReference type="NCBIfam" id="TIGR00040">
    <property type="entry name" value="yfcE"/>
    <property type="match status" value="1"/>
</dbReference>
<dbReference type="AlphaFoldDB" id="A0A922LGS8"/>
<dbReference type="GO" id="GO:0042147">
    <property type="term" value="P:retrograde transport, endosome to Golgi"/>
    <property type="evidence" value="ECO:0007669"/>
    <property type="project" value="InterPro"/>
</dbReference>
<reference evidence="8" key="1">
    <citation type="journal article" date="2012" name="Nat. Genet.">
        <title>Whole-genome sequence of Schistosoma haematobium.</title>
        <authorList>
            <person name="Young N.D."/>
            <person name="Jex A.R."/>
            <person name="Li B."/>
            <person name="Liu S."/>
            <person name="Yang L."/>
            <person name="Xiong Z."/>
            <person name="Li Y."/>
            <person name="Cantacessi C."/>
            <person name="Hall R.S."/>
            <person name="Xu X."/>
            <person name="Chen F."/>
            <person name="Wu X."/>
            <person name="Zerlotini A."/>
            <person name="Oliveira G."/>
            <person name="Hofmann A."/>
            <person name="Zhang G."/>
            <person name="Fang X."/>
            <person name="Kang Y."/>
            <person name="Campbell B.E."/>
            <person name="Loukas A."/>
            <person name="Ranganathan S."/>
            <person name="Rollinson D."/>
            <person name="Rinaldi G."/>
            <person name="Brindley P.J."/>
            <person name="Yang H."/>
            <person name="Wang J."/>
            <person name="Wang J."/>
            <person name="Gasser R.B."/>
        </authorList>
    </citation>
    <scope>NUCLEOTIDE SEQUENCE</scope>
</reference>
<evidence type="ECO:0000256" key="5">
    <source>
        <dbReference type="ARBA" id="ARBA00031913"/>
    </source>
</evidence>
<accession>A0A922LGS8</accession>
<dbReference type="CDD" id="cd07394">
    <property type="entry name" value="MPP_Vps29"/>
    <property type="match status" value="1"/>
</dbReference>
<keyword evidence="4 6" id="KW-0653">Protein transport</keyword>
<proteinExistence type="inferred from homology"/>
<dbReference type="KEGG" id="shx:MS3_00010982"/>
<comment type="caution">
    <text evidence="8">The sequence shown here is derived from an EMBL/GenBank/DDBJ whole genome shotgun (WGS) entry which is preliminary data.</text>
</comment>
<evidence type="ECO:0000313" key="9">
    <source>
        <dbReference type="Proteomes" id="UP000471633"/>
    </source>
</evidence>
<evidence type="ECO:0000256" key="6">
    <source>
        <dbReference type="RuleBase" id="RU362040"/>
    </source>
</evidence>
<dbReference type="GO" id="GO:0005829">
    <property type="term" value="C:cytosol"/>
    <property type="evidence" value="ECO:0007669"/>
    <property type="project" value="GOC"/>
</dbReference>
<evidence type="ECO:0000256" key="2">
    <source>
        <dbReference type="ARBA" id="ARBA00017767"/>
    </source>
</evidence>
<dbReference type="GO" id="GO:0030904">
    <property type="term" value="C:retromer complex"/>
    <property type="evidence" value="ECO:0007669"/>
    <property type="project" value="InterPro"/>
</dbReference>
<feature type="non-terminal residue" evidence="8">
    <location>
        <position position="1"/>
    </location>
</feature>
<gene>
    <name evidence="8" type="primary">VPS29</name>
    <name evidence="8" type="ORF">MS3_00010982</name>
</gene>
<dbReference type="GO" id="GO:0031410">
    <property type="term" value="C:cytoplasmic vesicle"/>
    <property type="evidence" value="ECO:0007669"/>
    <property type="project" value="UniProtKB-ARBA"/>
</dbReference>